<sequence>MLLNPNIIGDLTKSETITVYFLPIVVLINSLALWMDDFNLILLTICAEHL</sequence>
<dbReference type="KEGG" id="aarg:Aargi30884_08090"/>
<keyword evidence="3" id="KW-1185">Reference proteome</keyword>
<gene>
    <name evidence="2" type="ORF">Aargi30884_08090</name>
</gene>
<reference evidence="3" key="1">
    <citation type="submission" date="2019-05" db="EMBL/GenBank/DDBJ databases">
        <title>Complete genome sequencing of Absiella argi strain JCM 30884.</title>
        <authorList>
            <person name="Sakamoto M."/>
            <person name="Murakami T."/>
            <person name="Mori H."/>
        </authorList>
    </citation>
    <scope>NUCLEOTIDE SEQUENCE [LARGE SCALE GENOMIC DNA]</scope>
    <source>
        <strain evidence="3">JCM 30884</strain>
    </source>
</reference>
<feature type="transmembrane region" description="Helical" evidence="1">
    <location>
        <begin position="17"/>
        <end position="35"/>
    </location>
</feature>
<dbReference type="AlphaFoldDB" id="A0A6N4TFH9"/>
<evidence type="ECO:0000313" key="2">
    <source>
        <dbReference type="EMBL" id="BBK21906.1"/>
    </source>
</evidence>
<accession>A0A6N4TFH9</accession>
<evidence type="ECO:0000313" key="3">
    <source>
        <dbReference type="Proteomes" id="UP000464754"/>
    </source>
</evidence>
<evidence type="ECO:0000256" key="1">
    <source>
        <dbReference type="SAM" id="Phobius"/>
    </source>
</evidence>
<keyword evidence="1" id="KW-1133">Transmembrane helix</keyword>
<protein>
    <submittedName>
        <fullName evidence="2">Uncharacterized protein</fullName>
    </submittedName>
</protein>
<dbReference type="EMBL" id="AP019695">
    <property type="protein sequence ID" value="BBK21906.1"/>
    <property type="molecule type" value="Genomic_DNA"/>
</dbReference>
<organism evidence="2 3">
    <name type="scientific">Amedibacterium intestinale</name>
    <dbReference type="NCBI Taxonomy" id="2583452"/>
    <lineage>
        <taxon>Bacteria</taxon>
        <taxon>Bacillati</taxon>
        <taxon>Bacillota</taxon>
        <taxon>Erysipelotrichia</taxon>
        <taxon>Erysipelotrichales</taxon>
        <taxon>Erysipelotrichaceae</taxon>
        <taxon>Amedibacterium</taxon>
    </lineage>
</organism>
<name>A0A6N4TFH9_9FIRM</name>
<keyword evidence="1" id="KW-0472">Membrane</keyword>
<dbReference type="Proteomes" id="UP000464754">
    <property type="component" value="Chromosome"/>
</dbReference>
<proteinExistence type="predicted"/>
<keyword evidence="1" id="KW-0812">Transmembrane</keyword>